<evidence type="ECO:0000256" key="2">
    <source>
        <dbReference type="ARBA" id="ARBA00022723"/>
    </source>
</evidence>
<keyword evidence="2" id="KW-0479">Metal-binding</keyword>
<dbReference type="EMBL" id="CP076129">
    <property type="protein sequence ID" value="QWG10238.1"/>
    <property type="molecule type" value="Genomic_DNA"/>
</dbReference>
<dbReference type="InterPro" id="IPR024607">
    <property type="entry name" value="Sulfatase_CS"/>
</dbReference>
<reference evidence="8 9" key="1">
    <citation type="submission" date="2021-05" db="EMBL/GenBank/DDBJ databases">
        <title>Comparative genomic studies on the polysaccharide-degrading batcterial strains of the Flammeovirga genus.</title>
        <authorList>
            <person name="Zewei F."/>
            <person name="Zheng Z."/>
            <person name="Yu L."/>
            <person name="Ruyue G."/>
            <person name="Yanhong M."/>
            <person name="Yuanyuan C."/>
            <person name="Jingyan G."/>
            <person name="Wenjun H."/>
        </authorList>
    </citation>
    <scope>NUCLEOTIDE SEQUENCE [LARGE SCALE GENOMIC DNA]</scope>
    <source>
        <strain evidence="8 9">YS10</strain>
    </source>
</reference>
<keyword evidence="6" id="KW-0732">Signal</keyword>
<organism evidence="8 9">
    <name type="scientific">Flammeovirga kamogawensis</name>
    <dbReference type="NCBI Taxonomy" id="373891"/>
    <lineage>
        <taxon>Bacteria</taxon>
        <taxon>Pseudomonadati</taxon>
        <taxon>Bacteroidota</taxon>
        <taxon>Cytophagia</taxon>
        <taxon>Cytophagales</taxon>
        <taxon>Flammeovirgaceae</taxon>
        <taxon>Flammeovirga</taxon>
    </lineage>
</organism>
<evidence type="ECO:0000256" key="3">
    <source>
        <dbReference type="ARBA" id="ARBA00022801"/>
    </source>
</evidence>
<dbReference type="PROSITE" id="PS00149">
    <property type="entry name" value="SULFATASE_2"/>
    <property type="match status" value="1"/>
</dbReference>
<dbReference type="CDD" id="cd16143">
    <property type="entry name" value="ARS_like"/>
    <property type="match status" value="1"/>
</dbReference>
<dbReference type="SUPFAM" id="SSF53649">
    <property type="entry name" value="Alkaline phosphatase-like"/>
    <property type="match status" value="1"/>
</dbReference>
<evidence type="ECO:0000256" key="5">
    <source>
        <dbReference type="SAM" id="Coils"/>
    </source>
</evidence>
<feature type="signal peptide" evidence="6">
    <location>
        <begin position="1"/>
        <end position="19"/>
    </location>
</feature>
<dbReference type="Pfam" id="PF00884">
    <property type="entry name" value="Sulfatase"/>
    <property type="match status" value="1"/>
</dbReference>
<evidence type="ECO:0000313" key="9">
    <source>
        <dbReference type="Proteomes" id="UP000682802"/>
    </source>
</evidence>
<dbReference type="InterPro" id="IPR017850">
    <property type="entry name" value="Alkaline_phosphatase_core_sf"/>
</dbReference>
<dbReference type="PROSITE" id="PS00523">
    <property type="entry name" value="SULFATASE_1"/>
    <property type="match status" value="1"/>
</dbReference>
<comment type="similarity">
    <text evidence="1">Belongs to the sulfatase family.</text>
</comment>
<keyword evidence="4" id="KW-0106">Calcium</keyword>
<accession>A0ABX8H3I9</accession>
<evidence type="ECO:0000259" key="7">
    <source>
        <dbReference type="Pfam" id="PF00884"/>
    </source>
</evidence>
<proteinExistence type="inferred from homology"/>
<dbReference type="Gene3D" id="3.30.1120.10">
    <property type="match status" value="1"/>
</dbReference>
<name>A0ABX8H3I9_9BACT</name>
<feature type="chain" id="PRO_5045620014" evidence="6">
    <location>
        <begin position="20"/>
        <end position="478"/>
    </location>
</feature>
<protein>
    <submittedName>
        <fullName evidence="8">Arylsulfatase</fullName>
    </submittedName>
</protein>
<dbReference type="InterPro" id="IPR050738">
    <property type="entry name" value="Sulfatase"/>
</dbReference>
<feature type="coiled-coil region" evidence="5">
    <location>
        <begin position="422"/>
        <end position="449"/>
    </location>
</feature>
<evidence type="ECO:0000313" key="8">
    <source>
        <dbReference type="EMBL" id="QWG10238.1"/>
    </source>
</evidence>
<dbReference type="InterPro" id="IPR000917">
    <property type="entry name" value="Sulfatase_N"/>
</dbReference>
<dbReference type="PANTHER" id="PTHR42693:SF53">
    <property type="entry name" value="ENDO-4-O-SULFATASE"/>
    <property type="match status" value="1"/>
</dbReference>
<evidence type="ECO:0000256" key="6">
    <source>
        <dbReference type="SAM" id="SignalP"/>
    </source>
</evidence>
<dbReference type="Gene3D" id="3.40.720.10">
    <property type="entry name" value="Alkaline Phosphatase, subunit A"/>
    <property type="match status" value="1"/>
</dbReference>
<keyword evidence="3" id="KW-0378">Hydrolase</keyword>
<dbReference type="RefSeq" id="WP_144075845.1">
    <property type="nucleotide sequence ID" value="NZ_CP076129.1"/>
</dbReference>
<keyword evidence="5" id="KW-0175">Coiled coil</keyword>
<gene>
    <name evidence="8" type="ORF">KM029_21385</name>
</gene>
<feature type="domain" description="Sulfatase N-terminal" evidence="7">
    <location>
        <begin position="24"/>
        <end position="367"/>
    </location>
</feature>
<evidence type="ECO:0000256" key="1">
    <source>
        <dbReference type="ARBA" id="ARBA00008779"/>
    </source>
</evidence>
<evidence type="ECO:0000256" key="4">
    <source>
        <dbReference type="ARBA" id="ARBA00022837"/>
    </source>
</evidence>
<sequence>MKLLIAVLSVLLYCNITFAQSKKPNIILFFADDFGYGSTNIYGASKDLIQTPHINQLAEEGIHFTNAFTTGSVCSPTRYGLLTGEYSWRTSLQKGVVNTKDACLIDRNTKTLPSYLQGLGYNTAAIGKWHLGYKNERFKNLLGTIENGPNDHGFDYNFTVPNNLDDIHKIYIENNKIYGLRSDKIAAYGGSFYGNQYVGYDAPQRVTEQVMNDLTNKSIEWLSSIDKNEPFFLYFSSVAVHHPITPSPEMRGKSNAGAYGDFIQDIDRCLGVLIDYLEKNGLRENTMIIFASDNGGDIPNKKKVMPENFAINKGLKINGDYKGDKHTIWEGGFRIPMIINHPNNIKKGMQSDAIVSTVDFYAFIGEYLNNGKEIDKNYAIDSHSFYKVIKQPNKKYTRAPLIHRDVKGRKAVRDGHWKFIEAKNTASKNENLHAQLFNLEEDFKEENNIIDKHPKKAAELKAYLTAAKEEGTRLFIYK</sequence>
<keyword evidence="9" id="KW-1185">Reference proteome</keyword>
<dbReference type="PANTHER" id="PTHR42693">
    <property type="entry name" value="ARYLSULFATASE FAMILY MEMBER"/>
    <property type="match status" value="1"/>
</dbReference>
<dbReference type="Proteomes" id="UP000682802">
    <property type="component" value="Chromosome 2"/>
</dbReference>